<dbReference type="Gene3D" id="1.20.1250.20">
    <property type="entry name" value="MFS general substrate transporter like domains"/>
    <property type="match status" value="2"/>
</dbReference>
<feature type="transmembrane region" description="Helical" evidence="7">
    <location>
        <begin position="41"/>
        <end position="67"/>
    </location>
</feature>
<comment type="subcellular location">
    <subcellularLocation>
        <location evidence="1">Membrane</location>
        <topology evidence="1">Multi-pass membrane protein</topology>
    </subcellularLocation>
</comment>
<sequence>MTKTEENGVEDAESLPQLPQGDAGDGSTTIESTTALHGFRLYAVAIGLYFGALMMSLDISIIGTAIPSITTEFGDTSEIAWYPAAYTFAICAFTPIAGKLASTFPLNWVYLCFSTVFLVGSIVCATAPTSSALIVGRAVSGLGAGGVGSNGLTILVTIAPVKLKQMFMGVGAACFTIGLVISPVLGGIFTERLTWRWCFWINLPFIAVTIAVLSIFWKPPSASDPKIMIARARNLDLRGCVLFVGAIFMLLYALQTGGQHHWNMSIVIGLLVGSGLTTIVFAVWERRKGADALIPGSVAGRTTIVCTTLFAFFHLGSITIATYYLPEWFQAVQGVGPLESGVRLLPSVLTNVVAAVLASGVSRRLKYYNYWFFIAPVFLLISCALYTRFTAFSTPSGHWIGFQVIQGFAGGFGMQFSTLAAQLELKDSPELIPIGIALVMFVQYLGATILQTIAGVIFNRILREQLSVQAGLTETEIMLLLKGGIRSIREVTRHRFPEKLDLVLEAYNSAITAVFFVPVGAAILALAMAFGIKWNRIEGTEEEAAPDPQANIKAPET</sequence>
<accession>A0AA39YAT1</accession>
<dbReference type="AlphaFoldDB" id="A0AA39YAT1"/>
<feature type="transmembrane region" description="Helical" evidence="7">
    <location>
        <begin position="368"/>
        <end position="387"/>
    </location>
</feature>
<evidence type="ECO:0000256" key="1">
    <source>
        <dbReference type="ARBA" id="ARBA00004141"/>
    </source>
</evidence>
<feature type="transmembrane region" description="Helical" evidence="7">
    <location>
        <begin position="108"/>
        <end position="128"/>
    </location>
</feature>
<proteinExistence type="inferred from homology"/>
<feature type="transmembrane region" description="Helical" evidence="7">
    <location>
        <begin position="79"/>
        <end position="96"/>
    </location>
</feature>
<protein>
    <submittedName>
        <fullName evidence="9">MFS transporter</fullName>
    </submittedName>
</protein>
<evidence type="ECO:0000256" key="7">
    <source>
        <dbReference type="SAM" id="Phobius"/>
    </source>
</evidence>
<comment type="similarity">
    <text evidence="2">Belongs to the major facilitator superfamily. TCR/Tet family.</text>
</comment>
<keyword evidence="4 7" id="KW-1133">Transmembrane helix</keyword>
<keyword evidence="3 7" id="KW-0812">Transmembrane</keyword>
<dbReference type="PROSITE" id="PS50850">
    <property type="entry name" value="MFS"/>
    <property type="match status" value="1"/>
</dbReference>
<dbReference type="InterPro" id="IPR020846">
    <property type="entry name" value="MFS_dom"/>
</dbReference>
<dbReference type="GO" id="GO:0005886">
    <property type="term" value="C:plasma membrane"/>
    <property type="evidence" value="ECO:0007669"/>
    <property type="project" value="TreeGrafter"/>
</dbReference>
<evidence type="ECO:0000256" key="5">
    <source>
        <dbReference type="ARBA" id="ARBA00023136"/>
    </source>
</evidence>
<name>A0AA39YAT1_9PEZI</name>
<keyword evidence="10" id="KW-1185">Reference proteome</keyword>
<feature type="region of interest" description="Disordered" evidence="6">
    <location>
        <begin position="1"/>
        <end position="26"/>
    </location>
</feature>
<dbReference type="Pfam" id="PF07690">
    <property type="entry name" value="MFS_1"/>
    <property type="match status" value="1"/>
</dbReference>
<dbReference type="PANTHER" id="PTHR23501">
    <property type="entry name" value="MAJOR FACILITATOR SUPERFAMILY"/>
    <property type="match status" value="1"/>
</dbReference>
<feature type="transmembrane region" description="Helical" evidence="7">
    <location>
        <begin position="194"/>
        <end position="217"/>
    </location>
</feature>
<keyword evidence="5 7" id="KW-0472">Membrane</keyword>
<reference evidence="9" key="1">
    <citation type="submission" date="2023-06" db="EMBL/GenBank/DDBJ databases">
        <title>Genome-scale phylogeny and comparative genomics of the fungal order Sordariales.</title>
        <authorList>
            <consortium name="Lawrence Berkeley National Laboratory"/>
            <person name="Hensen N."/>
            <person name="Bonometti L."/>
            <person name="Westerberg I."/>
            <person name="Brannstrom I.O."/>
            <person name="Guillou S."/>
            <person name="Cros-Aarteil S."/>
            <person name="Calhoun S."/>
            <person name="Haridas S."/>
            <person name="Kuo A."/>
            <person name="Mondo S."/>
            <person name="Pangilinan J."/>
            <person name="Riley R."/>
            <person name="Labutti K."/>
            <person name="Andreopoulos B."/>
            <person name="Lipzen A."/>
            <person name="Chen C."/>
            <person name="Yanf M."/>
            <person name="Daum C."/>
            <person name="Ng V."/>
            <person name="Clum A."/>
            <person name="Steindorff A."/>
            <person name="Ohm R."/>
            <person name="Martin F."/>
            <person name="Silar P."/>
            <person name="Natvig D."/>
            <person name="Lalanne C."/>
            <person name="Gautier V."/>
            <person name="Ament-Velasquez S.L."/>
            <person name="Kruys A."/>
            <person name="Hutchinson M.I."/>
            <person name="Powell A.J."/>
            <person name="Barry K."/>
            <person name="Miller A.N."/>
            <person name="Grigoriev I.V."/>
            <person name="Debuchy R."/>
            <person name="Gladieux P."/>
            <person name="Thoren M.H."/>
            <person name="Johannesson H."/>
        </authorList>
    </citation>
    <scope>NUCLEOTIDE SEQUENCE</scope>
    <source>
        <strain evidence="9">SMH2532-1</strain>
    </source>
</reference>
<dbReference type="InterPro" id="IPR036259">
    <property type="entry name" value="MFS_trans_sf"/>
</dbReference>
<feature type="domain" description="Major facilitator superfamily (MFS) profile" evidence="8">
    <location>
        <begin position="44"/>
        <end position="537"/>
    </location>
</feature>
<evidence type="ECO:0000256" key="2">
    <source>
        <dbReference type="ARBA" id="ARBA00007520"/>
    </source>
</evidence>
<feature type="transmembrane region" description="Helical" evidence="7">
    <location>
        <begin position="399"/>
        <end position="419"/>
    </location>
</feature>
<comment type="caution">
    <text evidence="9">The sequence shown here is derived from an EMBL/GenBank/DDBJ whole genome shotgun (WGS) entry which is preliminary data.</text>
</comment>
<feature type="transmembrane region" description="Helical" evidence="7">
    <location>
        <begin position="344"/>
        <end position="361"/>
    </location>
</feature>
<gene>
    <name evidence="9" type="ORF">B0T16DRAFT_326329</name>
</gene>
<feature type="transmembrane region" description="Helical" evidence="7">
    <location>
        <begin position="431"/>
        <end position="458"/>
    </location>
</feature>
<evidence type="ECO:0000256" key="3">
    <source>
        <dbReference type="ARBA" id="ARBA00022692"/>
    </source>
</evidence>
<evidence type="ECO:0000256" key="4">
    <source>
        <dbReference type="ARBA" id="ARBA00022989"/>
    </source>
</evidence>
<feature type="transmembrane region" description="Helical" evidence="7">
    <location>
        <begin position="304"/>
        <end position="324"/>
    </location>
</feature>
<feature type="transmembrane region" description="Helical" evidence="7">
    <location>
        <begin position="134"/>
        <end position="159"/>
    </location>
</feature>
<feature type="transmembrane region" description="Helical" evidence="7">
    <location>
        <begin position="266"/>
        <end position="284"/>
    </location>
</feature>
<dbReference type="GO" id="GO:0022857">
    <property type="term" value="F:transmembrane transporter activity"/>
    <property type="evidence" value="ECO:0007669"/>
    <property type="project" value="InterPro"/>
</dbReference>
<organism evidence="9 10">
    <name type="scientific">Cercophora newfieldiana</name>
    <dbReference type="NCBI Taxonomy" id="92897"/>
    <lineage>
        <taxon>Eukaryota</taxon>
        <taxon>Fungi</taxon>
        <taxon>Dikarya</taxon>
        <taxon>Ascomycota</taxon>
        <taxon>Pezizomycotina</taxon>
        <taxon>Sordariomycetes</taxon>
        <taxon>Sordariomycetidae</taxon>
        <taxon>Sordariales</taxon>
        <taxon>Lasiosphaeriaceae</taxon>
        <taxon>Cercophora</taxon>
    </lineage>
</organism>
<feature type="transmembrane region" description="Helical" evidence="7">
    <location>
        <begin position="166"/>
        <end position="188"/>
    </location>
</feature>
<dbReference type="PANTHER" id="PTHR23501:SF193">
    <property type="entry name" value="MULTIDRUG TRANSPORTER, PUTATIVE (AFU_ORTHOLOGUE AFUA_8G00940)-RELATED"/>
    <property type="match status" value="1"/>
</dbReference>
<dbReference type="InterPro" id="IPR011701">
    <property type="entry name" value="MFS"/>
</dbReference>
<feature type="transmembrane region" description="Helical" evidence="7">
    <location>
        <begin position="237"/>
        <end position="254"/>
    </location>
</feature>
<evidence type="ECO:0000313" key="10">
    <source>
        <dbReference type="Proteomes" id="UP001174936"/>
    </source>
</evidence>
<dbReference type="SUPFAM" id="SSF103473">
    <property type="entry name" value="MFS general substrate transporter"/>
    <property type="match status" value="1"/>
</dbReference>
<evidence type="ECO:0000259" key="8">
    <source>
        <dbReference type="PROSITE" id="PS50850"/>
    </source>
</evidence>
<evidence type="ECO:0000313" key="9">
    <source>
        <dbReference type="EMBL" id="KAK0649201.1"/>
    </source>
</evidence>
<evidence type="ECO:0000256" key="6">
    <source>
        <dbReference type="SAM" id="MobiDB-lite"/>
    </source>
</evidence>
<feature type="transmembrane region" description="Helical" evidence="7">
    <location>
        <begin position="510"/>
        <end position="532"/>
    </location>
</feature>
<dbReference type="EMBL" id="JAULSV010000003">
    <property type="protein sequence ID" value="KAK0649201.1"/>
    <property type="molecule type" value="Genomic_DNA"/>
</dbReference>
<dbReference type="Proteomes" id="UP001174936">
    <property type="component" value="Unassembled WGS sequence"/>
</dbReference>